<feature type="transmembrane region" description="Helical" evidence="1">
    <location>
        <begin position="64"/>
        <end position="88"/>
    </location>
</feature>
<dbReference type="Proteomes" id="UP000267096">
    <property type="component" value="Unassembled WGS sequence"/>
</dbReference>
<accession>A0A3P6T963</accession>
<gene>
    <name evidence="2" type="ORF">ASIM_LOCUS17967</name>
</gene>
<evidence type="ECO:0000313" key="3">
    <source>
        <dbReference type="Proteomes" id="UP000267096"/>
    </source>
</evidence>
<reference evidence="2 3" key="1">
    <citation type="submission" date="2018-11" db="EMBL/GenBank/DDBJ databases">
        <authorList>
            <consortium name="Pathogen Informatics"/>
        </authorList>
    </citation>
    <scope>NUCLEOTIDE SEQUENCE [LARGE SCALE GENOMIC DNA]</scope>
</reference>
<keyword evidence="1" id="KW-0812">Transmembrane</keyword>
<keyword evidence="1" id="KW-0472">Membrane</keyword>
<dbReference type="EMBL" id="UYRR01034819">
    <property type="protein sequence ID" value="VDK62368.1"/>
    <property type="molecule type" value="Genomic_DNA"/>
</dbReference>
<feature type="transmembrane region" description="Helical" evidence="1">
    <location>
        <begin position="108"/>
        <end position="125"/>
    </location>
</feature>
<keyword evidence="1" id="KW-1133">Transmembrane helix</keyword>
<organism evidence="2 3">
    <name type="scientific">Anisakis simplex</name>
    <name type="common">Herring worm</name>
    <dbReference type="NCBI Taxonomy" id="6269"/>
    <lineage>
        <taxon>Eukaryota</taxon>
        <taxon>Metazoa</taxon>
        <taxon>Ecdysozoa</taxon>
        <taxon>Nematoda</taxon>
        <taxon>Chromadorea</taxon>
        <taxon>Rhabditida</taxon>
        <taxon>Spirurina</taxon>
        <taxon>Ascaridomorpha</taxon>
        <taxon>Ascaridoidea</taxon>
        <taxon>Anisakidae</taxon>
        <taxon>Anisakis</taxon>
        <taxon>Anisakis simplex complex</taxon>
    </lineage>
</organism>
<sequence length="127" mass="15277">MLMSVIRYLSLYHPLLHYRLWRLPRRMFIYIISISGVLNAWLWVSVMKDRDVGVVGFVIIYYNFYVLLFIIIVYYLLLCGIVCCYIVVRFIELASRQDLLSWHHAKKCKYLITCCYLLLLLFIVIHC</sequence>
<protein>
    <submittedName>
        <fullName evidence="2">Uncharacterized protein</fullName>
    </submittedName>
</protein>
<dbReference type="AlphaFoldDB" id="A0A3P6T963"/>
<evidence type="ECO:0000256" key="1">
    <source>
        <dbReference type="SAM" id="Phobius"/>
    </source>
</evidence>
<dbReference type="OrthoDB" id="5864054at2759"/>
<name>A0A3P6T963_ANISI</name>
<feature type="transmembrane region" description="Helical" evidence="1">
    <location>
        <begin position="27"/>
        <end position="44"/>
    </location>
</feature>
<evidence type="ECO:0000313" key="2">
    <source>
        <dbReference type="EMBL" id="VDK62368.1"/>
    </source>
</evidence>
<keyword evidence="3" id="KW-1185">Reference proteome</keyword>
<proteinExistence type="predicted"/>